<dbReference type="eggNOG" id="KOG1480">
    <property type="taxonomic scope" value="Eukaryota"/>
</dbReference>
<evidence type="ECO:0000256" key="1">
    <source>
        <dbReference type="ARBA" id="ARBA00004479"/>
    </source>
</evidence>
<evidence type="ECO:0000313" key="8">
    <source>
        <dbReference type="Ensembl" id="ENSCSAVP00000010925.1"/>
    </source>
</evidence>
<organism evidence="8 9">
    <name type="scientific">Ciona savignyi</name>
    <name type="common">Pacific transparent sea squirt</name>
    <dbReference type="NCBI Taxonomy" id="51511"/>
    <lineage>
        <taxon>Eukaryota</taxon>
        <taxon>Metazoa</taxon>
        <taxon>Chordata</taxon>
        <taxon>Tunicata</taxon>
        <taxon>Ascidiacea</taxon>
        <taxon>Phlebobranchia</taxon>
        <taxon>Cionidae</taxon>
        <taxon>Ciona</taxon>
    </lineage>
</organism>
<dbReference type="OMA" id="YITRSRN"/>
<evidence type="ECO:0000313" key="9">
    <source>
        <dbReference type="Proteomes" id="UP000007875"/>
    </source>
</evidence>
<dbReference type="InterPro" id="IPR013783">
    <property type="entry name" value="Ig-like_fold"/>
</dbReference>
<reference evidence="8" key="3">
    <citation type="submission" date="2025-09" db="UniProtKB">
        <authorList>
            <consortium name="Ensembl"/>
        </authorList>
    </citation>
    <scope>IDENTIFICATION</scope>
</reference>
<name>H2Z013_CIOSA</name>
<dbReference type="InterPro" id="IPR036179">
    <property type="entry name" value="Ig-like_dom_sf"/>
</dbReference>
<keyword evidence="3" id="KW-1015">Disulfide bond</keyword>
<dbReference type="GeneTree" id="ENSGT00950000182815"/>
<dbReference type="HOGENOM" id="CLU_140088_0_0_1"/>
<keyword evidence="9" id="KW-1185">Reference proteome</keyword>
<sequence length="95" mass="10850">MVDEYEPVLPVFLVEPTDQYVVKNTPARITCKVASANEVHFKCNNRWLSNPTSRSSESEDPATGNKITTITIEVTRNNLDSFFAPYTYWCQCVAW</sequence>
<protein>
    <recommendedName>
        <fullName evidence="7">Netrin receptor UNC5A-D-like N-terminal domain-containing protein</fullName>
    </recommendedName>
</protein>
<evidence type="ECO:0000259" key="7">
    <source>
        <dbReference type="Pfam" id="PF25609"/>
    </source>
</evidence>
<comment type="subcellular location">
    <subcellularLocation>
        <location evidence="1">Membrane</location>
        <topology evidence="1">Single-pass type I membrane protein</topology>
    </subcellularLocation>
</comment>
<reference evidence="8" key="2">
    <citation type="submission" date="2025-08" db="UniProtKB">
        <authorList>
            <consortium name="Ensembl"/>
        </authorList>
    </citation>
    <scope>IDENTIFICATION</scope>
</reference>
<dbReference type="Proteomes" id="UP000007875">
    <property type="component" value="Unassembled WGS sequence"/>
</dbReference>
<evidence type="ECO:0000256" key="2">
    <source>
        <dbReference type="ARBA" id="ARBA00023136"/>
    </source>
</evidence>
<accession>H2Z013</accession>
<evidence type="ECO:0000256" key="4">
    <source>
        <dbReference type="ARBA" id="ARBA00023170"/>
    </source>
</evidence>
<dbReference type="AlphaFoldDB" id="H2Z013"/>
<dbReference type="InParanoid" id="H2Z013"/>
<dbReference type="STRING" id="51511.ENSCSAVP00000010925"/>
<proteinExistence type="predicted"/>
<reference evidence="9" key="1">
    <citation type="submission" date="2003-08" db="EMBL/GenBank/DDBJ databases">
        <authorList>
            <person name="Birren B."/>
            <person name="Nusbaum C."/>
            <person name="Abebe A."/>
            <person name="Abouelleil A."/>
            <person name="Adekoya E."/>
            <person name="Ait-zahra M."/>
            <person name="Allen N."/>
            <person name="Allen T."/>
            <person name="An P."/>
            <person name="Anderson M."/>
            <person name="Anderson S."/>
            <person name="Arachchi H."/>
            <person name="Armbruster J."/>
            <person name="Bachantsang P."/>
            <person name="Baldwin J."/>
            <person name="Barry A."/>
            <person name="Bayul T."/>
            <person name="Blitshsteyn B."/>
            <person name="Bloom T."/>
            <person name="Blye J."/>
            <person name="Boguslavskiy L."/>
            <person name="Borowsky M."/>
            <person name="Boukhgalter B."/>
            <person name="Brunache A."/>
            <person name="Butler J."/>
            <person name="Calixte N."/>
            <person name="Calvo S."/>
            <person name="Camarata J."/>
            <person name="Campo K."/>
            <person name="Chang J."/>
            <person name="Cheshatsang Y."/>
            <person name="Citroen M."/>
            <person name="Collymore A."/>
            <person name="Considine T."/>
            <person name="Cook A."/>
            <person name="Cooke P."/>
            <person name="Corum B."/>
            <person name="Cuomo C."/>
            <person name="David R."/>
            <person name="Dawoe T."/>
            <person name="Degray S."/>
            <person name="Dodge S."/>
            <person name="Dooley K."/>
            <person name="Dorje P."/>
            <person name="Dorjee K."/>
            <person name="Dorris L."/>
            <person name="Duffey N."/>
            <person name="Dupes A."/>
            <person name="Elkins T."/>
            <person name="Engels R."/>
            <person name="Erickson J."/>
            <person name="Farina A."/>
            <person name="Faro S."/>
            <person name="Ferreira P."/>
            <person name="Fischer H."/>
            <person name="Fitzgerald M."/>
            <person name="Foley K."/>
            <person name="Gage D."/>
            <person name="Galagan J."/>
            <person name="Gearin G."/>
            <person name="Gnerre S."/>
            <person name="Gnirke A."/>
            <person name="Goyette A."/>
            <person name="Graham J."/>
            <person name="Grandbois E."/>
            <person name="Gyaltsen K."/>
            <person name="Hafez N."/>
            <person name="Hagopian D."/>
            <person name="Hagos B."/>
            <person name="Hall J."/>
            <person name="Hatcher B."/>
            <person name="Heller A."/>
            <person name="Higgins H."/>
            <person name="Honan T."/>
            <person name="Horn A."/>
            <person name="Houde N."/>
            <person name="Hughes L."/>
            <person name="Hulme W."/>
            <person name="Husby E."/>
            <person name="Iliev I."/>
            <person name="Jaffe D."/>
            <person name="Jones C."/>
            <person name="Kamal M."/>
            <person name="Kamat A."/>
            <person name="Kamvysselis M."/>
            <person name="Karlsson E."/>
            <person name="Kells C."/>
            <person name="Kieu A."/>
            <person name="Kisner P."/>
            <person name="Kodira C."/>
            <person name="Kulbokas E."/>
            <person name="Labutti K."/>
            <person name="Lama D."/>
            <person name="Landers T."/>
            <person name="Leger J."/>
            <person name="Levine S."/>
            <person name="Lewis D."/>
            <person name="Lewis T."/>
            <person name="Lindblad-toh K."/>
            <person name="Liu X."/>
            <person name="Lokyitsang T."/>
            <person name="Lokyitsang Y."/>
            <person name="Lucien O."/>
            <person name="Lui A."/>
            <person name="Ma L.J."/>
            <person name="Mabbitt R."/>
            <person name="Macdonald J."/>
            <person name="Maclean C."/>
            <person name="Major J."/>
            <person name="Manning J."/>
            <person name="Marabella R."/>
            <person name="Maru K."/>
            <person name="Matthews C."/>
            <person name="Mauceli E."/>
            <person name="Mccarthy M."/>
            <person name="Mcdonough S."/>
            <person name="Mcghee T."/>
            <person name="Meldrim J."/>
            <person name="Meneus L."/>
            <person name="Mesirov J."/>
            <person name="Mihalev A."/>
            <person name="Mihova T."/>
            <person name="Mikkelsen T."/>
            <person name="Mlenga V."/>
            <person name="Moru K."/>
            <person name="Mozes J."/>
            <person name="Mulrain L."/>
            <person name="Munson G."/>
            <person name="Naylor J."/>
            <person name="Newes C."/>
            <person name="Nguyen C."/>
            <person name="Nguyen N."/>
            <person name="Nguyen T."/>
            <person name="Nicol R."/>
            <person name="Nielsen C."/>
            <person name="Nizzari M."/>
            <person name="Norbu C."/>
            <person name="Norbu N."/>
            <person name="O'donnell P."/>
            <person name="Okoawo O."/>
            <person name="O'leary S."/>
            <person name="Omotosho B."/>
            <person name="O'neill K."/>
            <person name="Osman S."/>
            <person name="Parker S."/>
            <person name="Perrin D."/>
            <person name="Phunkhang P."/>
            <person name="Piqani B."/>
            <person name="Purcell S."/>
            <person name="Rachupka T."/>
            <person name="Ramasamy U."/>
            <person name="Rameau R."/>
            <person name="Ray V."/>
            <person name="Raymond C."/>
            <person name="Retta R."/>
            <person name="Richardson S."/>
            <person name="Rise C."/>
            <person name="Rodriguez J."/>
            <person name="Rogers J."/>
            <person name="Rogov P."/>
            <person name="Rutman M."/>
            <person name="Schupbach R."/>
            <person name="Seaman C."/>
            <person name="Settipalli S."/>
            <person name="Sharpe T."/>
            <person name="Sheridan J."/>
            <person name="Sherpa N."/>
            <person name="Shi J."/>
            <person name="Smirnov S."/>
            <person name="Smith C."/>
            <person name="Sougnez C."/>
            <person name="Spencer B."/>
            <person name="Stalker J."/>
            <person name="Stange-thomann N."/>
            <person name="Stavropoulos S."/>
            <person name="Stetson K."/>
            <person name="Stone C."/>
            <person name="Stone S."/>
            <person name="Stubbs M."/>
            <person name="Talamas J."/>
            <person name="Tchuinga P."/>
            <person name="Tenzing P."/>
            <person name="Tesfaye S."/>
            <person name="Theodore J."/>
            <person name="Thoulutsang Y."/>
            <person name="Topham K."/>
            <person name="Towey S."/>
            <person name="Tsamla T."/>
            <person name="Tsomo N."/>
            <person name="Vallee D."/>
            <person name="Vassiliev H."/>
            <person name="Venkataraman V."/>
            <person name="Vinson J."/>
            <person name="Vo A."/>
            <person name="Wade C."/>
            <person name="Wang S."/>
            <person name="Wangchuk T."/>
            <person name="Wangdi T."/>
            <person name="Whittaker C."/>
            <person name="Wilkinson J."/>
            <person name="Wu Y."/>
            <person name="Wyman D."/>
            <person name="Yadav S."/>
            <person name="Yang S."/>
            <person name="Yang X."/>
            <person name="Yeager S."/>
            <person name="Yee E."/>
            <person name="Young G."/>
            <person name="Zainoun J."/>
            <person name="Zembeck L."/>
            <person name="Zimmer A."/>
            <person name="Zody M."/>
            <person name="Lander E."/>
        </authorList>
    </citation>
    <scope>NUCLEOTIDE SEQUENCE [LARGE SCALE GENOMIC DNA]</scope>
</reference>
<keyword evidence="4" id="KW-0675">Receptor</keyword>
<dbReference type="InterPro" id="IPR057755">
    <property type="entry name" value="UNC5A-D-like_N"/>
</dbReference>
<dbReference type="Ensembl" id="ENSCSAVT00000011056.1">
    <property type="protein sequence ID" value="ENSCSAVP00000010925.1"/>
    <property type="gene ID" value="ENSCSAVG00000006398.1"/>
</dbReference>
<evidence type="ECO:0000256" key="6">
    <source>
        <dbReference type="ARBA" id="ARBA00023319"/>
    </source>
</evidence>
<dbReference type="Pfam" id="PF25609">
    <property type="entry name" value="Unc5_NetrinR_N"/>
    <property type="match status" value="1"/>
</dbReference>
<keyword evidence="5" id="KW-0325">Glycoprotein</keyword>
<keyword evidence="6" id="KW-0393">Immunoglobulin domain</keyword>
<feature type="domain" description="Netrin receptor UNC5A-D-like N-terminal" evidence="7">
    <location>
        <begin position="8"/>
        <end position="95"/>
    </location>
</feature>
<evidence type="ECO:0000256" key="5">
    <source>
        <dbReference type="ARBA" id="ARBA00023180"/>
    </source>
</evidence>
<evidence type="ECO:0000256" key="3">
    <source>
        <dbReference type="ARBA" id="ARBA00023157"/>
    </source>
</evidence>
<dbReference type="SUPFAM" id="SSF48726">
    <property type="entry name" value="Immunoglobulin"/>
    <property type="match status" value="1"/>
</dbReference>
<keyword evidence="2" id="KW-0472">Membrane</keyword>
<dbReference type="Gene3D" id="2.60.40.10">
    <property type="entry name" value="Immunoglobulins"/>
    <property type="match status" value="1"/>
</dbReference>